<evidence type="ECO:0000313" key="3">
    <source>
        <dbReference type="Proteomes" id="UP000327143"/>
    </source>
</evidence>
<proteinExistence type="predicted"/>
<feature type="compositionally biased region" description="Basic and acidic residues" evidence="1">
    <location>
        <begin position="282"/>
        <end position="293"/>
    </location>
</feature>
<feature type="compositionally biased region" description="Basic and acidic residues" evidence="1">
    <location>
        <begin position="238"/>
        <end position="253"/>
    </location>
</feature>
<dbReference type="EMBL" id="CP023700">
    <property type="protein sequence ID" value="QEU87394.1"/>
    <property type="molecule type" value="Genomic_DNA"/>
</dbReference>
<feature type="region of interest" description="Disordered" evidence="1">
    <location>
        <begin position="66"/>
        <end position="115"/>
    </location>
</feature>
<sequence length="380" mass="36692">MADEQDRWLDRETAERLLSGEPPGTADPAARARAERLARTLGALSAPLPSTGGELPGEAAALAAFRAAREGRAEGAAPDADTGRPTGSRPSDVGLIRLGSPHGDRSGTTGGSRWTRPLRFGLAAALAAGVVGGAATLAGTGVLPTSSGGSGADPDASVTAADLPSGHPLPSPPPKTATSGGTVPESGTGRGSRGAAQDGPGAREDEDASGSGKPGPDAGDFAARSGRGWKQIASACRDLRDGKGLGGDRKRLVEGAAGGSSRVDTYCADVLAAIGTGPTAGKRADGEAHRGKGDGNGGGKGNGDSGGDKGKGKGNGSTGGHGETKGEAGGSGGQTGKSDKSDKNDKGDKGGEKGRKGKGGAGGGNGKAAEGGGNGKDREG</sequence>
<feature type="compositionally biased region" description="Gly residues" evidence="1">
    <location>
        <begin position="294"/>
        <end position="305"/>
    </location>
</feature>
<feature type="region of interest" description="Disordered" evidence="1">
    <location>
        <begin position="238"/>
        <end position="264"/>
    </location>
</feature>
<name>A0ABX6AK75_STRVD</name>
<keyword evidence="3" id="KW-1185">Reference proteome</keyword>
<feature type="compositionally biased region" description="Gly residues" evidence="1">
    <location>
        <begin position="359"/>
        <end position="374"/>
    </location>
</feature>
<gene>
    <name evidence="2" type="ORF">CP969_24000</name>
</gene>
<feature type="compositionally biased region" description="Basic and acidic residues" evidence="1">
    <location>
        <begin position="1"/>
        <end position="15"/>
    </location>
</feature>
<evidence type="ECO:0008006" key="4">
    <source>
        <dbReference type="Google" id="ProtNLM"/>
    </source>
</evidence>
<feature type="region of interest" description="Disordered" evidence="1">
    <location>
        <begin position="1"/>
        <end position="34"/>
    </location>
</feature>
<feature type="region of interest" description="Disordered" evidence="1">
    <location>
        <begin position="276"/>
        <end position="380"/>
    </location>
</feature>
<dbReference type="Proteomes" id="UP000327143">
    <property type="component" value="Chromosome"/>
</dbReference>
<feature type="compositionally biased region" description="Gly residues" evidence="1">
    <location>
        <begin position="313"/>
        <end position="335"/>
    </location>
</feature>
<dbReference type="RefSeq" id="WP_016824898.1">
    <property type="nucleotide sequence ID" value="NZ_CP023700.1"/>
</dbReference>
<evidence type="ECO:0000256" key="1">
    <source>
        <dbReference type="SAM" id="MobiDB-lite"/>
    </source>
</evidence>
<evidence type="ECO:0000313" key="2">
    <source>
        <dbReference type="EMBL" id="QEU87394.1"/>
    </source>
</evidence>
<protein>
    <recommendedName>
        <fullName evidence="4">Extensin</fullName>
    </recommendedName>
</protein>
<feature type="compositionally biased region" description="Basic and acidic residues" evidence="1">
    <location>
        <begin position="337"/>
        <end position="354"/>
    </location>
</feature>
<accession>A0ABX6AK75</accession>
<feature type="region of interest" description="Disordered" evidence="1">
    <location>
        <begin position="138"/>
        <end position="226"/>
    </location>
</feature>
<feature type="compositionally biased region" description="Low complexity" evidence="1">
    <location>
        <begin position="138"/>
        <end position="147"/>
    </location>
</feature>
<organism evidence="2 3">
    <name type="scientific">Streptomyces viridosporus T7A</name>
    <dbReference type="NCBI Taxonomy" id="665577"/>
    <lineage>
        <taxon>Bacteria</taxon>
        <taxon>Bacillati</taxon>
        <taxon>Actinomycetota</taxon>
        <taxon>Actinomycetes</taxon>
        <taxon>Kitasatosporales</taxon>
        <taxon>Streptomycetaceae</taxon>
        <taxon>Streptomyces</taxon>
    </lineage>
</organism>
<reference evidence="2 3" key="1">
    <citation type="submission" date="2017-09" db="EMBL/GenBank/DDBJ databases">
        <authorList>
            <person name="Lee N."/>
            <person name="Cho B.-K."/>
        </authorList>
    </citation>
    <scope>NUCLEOTIDE SEQUENCE [LARGE SCALE GENOMIC DNA]</scope>
    <source>
        <strain evidence="2 3">ATCC 39115</strain>
    </source>
</reference>